<dbReference type="Proteomes" id="UP000630149">
    <property type="component" value="Unassembled WGS sequence"/>
</dbReference>
<dbReference type="InterPro" id="IPR007863">
    <property type="entry name" value="Peptidase_M16_C"/>
</dbReference>
<feature type="domain" description="Peptidase M16 C-terminal" evidence="3">
    <location>
        <begin position="190"/>
        <end position="365"/>
    </location>
</feature>
<organism evidence="4 5">
    <name type="scientific">Legionella impletisoli</name>
    <dbReference type="NCBI Taxonomy" id="343510"/>
    <lineage>
        <taxon>Bacteria</taxon>
        <taxon>Pseudomonadati</taxon>
        <taxon>Pseudomonadota</taxon>
        <taxon>Gammaproteobacteria</taxon>
        <taxon>Legionellales</taxon>
        <taxon>Legionellaceae</taxon>
        <taxon>Legionella</taxon>
    </lineage>
</organism>
<accession>A0A917JRN4</accession>
<gene>
    <name evidence="4" type="ORF">GCM10007966_09470</name>
</gene>
<feature type="chain" id="PRO_5037502624" evidence="1">
    <location>
        <begin position="20"/>
        <end position="433"/>
    </location>
</feature>
<evidence type="ECO:0000313" key="4">
    <source>
        <dbReference type="EMBL" id="GGI83019.1"/>
    </source>
</evidence>
<comment type="caution">
    <text evidence="4">The sequence shown here is derived from an EMBL/GenBank/DDBJ whole genome shotgun (WGS) entry which is preliminary data.</text>
</comment>
<dbReference type="AlphaFoldDB" id="A0A917JRN4"/>
<sequence>MRRLIAFCSLFLTVSSSMAASSLKPSHWNTSNGAKVVFYQAMEVPMLNVKVAFAAGSAHDGDKFGLSALTTDLLNQGNDGKDASTVAELLADTGAQYQAESTRDMVVLDLKTLTEPLALNGATDIFAKIISKPDFLPGAFEREKSQQLMAIDQALESPNEVANQAFFRVLYQDHPYAHPILGTSETVQQLTLDEVRHFYKSFFVGKNTTVILVGAIEPNQAKDIAEKITQGLKTGIRAPDILRALPLAEDMNVEVPFPSSQTVIRLGELGITHQNKYYFPLIVGNYILGGGSLVSQLALEVREKRGLTYGIHSEFLPLSGVGPFLISLATKTNQADTALDITRKVLTKFMQQGPTVKELAEAKQYLIGSFPLAIASNSSIADVLLKIAFYDLPNDYLETYLDKINAVTQSEIKTAFKTTLTPSKLLQVTVGKP</sequence>
<dbReference type="Pfam" id="PF00675">
    <property type="entry name" value="Peptidase_M16"/>
    <property type="match status" value="1"/>
</dbReference>
<evidence type="ECO:0000259" key="2">
    <source>
        <dbReference type="Pfam" id="PF00675"/>
    </source>
</evidence>
<reference evidence="4" key="2">
    <citation type="submission" date="2020-09" db="EMBL/GenBank/DDBJ databases">
        <authorList>
            <person name="Sun Q."/>
            <person name="Ohkuma M."/>
        </authorList>
    </citation>
    <scope>NUCLEOTIDE SEQUENCE</scope>
    <source>
        <strain evidence="4">JCM 13919</strain>
    </source>
</reference>
<proteinExistence type="predicted"/>
<dbReference type="InterPro" id="IPR050361">
    <property type="entry name" value="MPP/UQCRC_Complex"/>
</dbReference>
<keyword evidence="1" id="KW-0732">Signal</keyword>
<dbReference type="SUPFAM" id="SSF63411">
    <property type="entry name" value="LuxS/MPP-like metallohydrolase"/>
    <property type="match status" value="2"/>
</dbReference>
<dbReference type="PANTHER" id="PTHR11851:SF224">
    <property type="entry name" value="PROCESSING PROTEASE"/>
    <property type="match status" value="1"/>
</dbReference>
<dbReference type="InterPro" id="IPR011765">
    <property type="entry name" value="Pept_M16_N"/>
</dbReference>
<evidence type="ECO:0000259" key="3">
    <source>
        <dbReference type="Pfam" id="PF05193"/>
    </source>
</evidence>
<dbReference type="Gene3D" id="3.30.830.10">
    <property type="entry name" value="Metalloenzyme, LuxS/M16 peptidase-like"/>
    <property type="match status" value="2"/>
</dbReference>
<evidence type="ECO:0000313" key="5">
    <source>
        <dbReference type="Proteomes" id="UP000630149"/>
    </source>
</evidence>
<dbReference type="OrthoDB" id="9811314at2"/>
<name>A0A917JRN4_9GAMM</name>
<dbReference type="InterPro" id="IPR011249">
    <property type="entry name" value="Metalloenz_LuxS/M16"/>
</dbReference>
<reference evidence="4" key="1">
    <citation type="journal article" date="2014" name="Int. J. Syst. Evol. Microbiol.">
        <title>Complete genome sequence of Corynebacterium casei LMG S-19264T (=DSM 44701T), isolated from a smear-ripened cheese.</title>
        <authorList>
            <consortium name="US DOE Joint Genome Institute (JGI-PGF)"/>
            <person name="Walter F."/>
            <person name="Albersmeier A."/>
            <person name="Kalinowski J."/>
            <person name="Ruckert C."/>
        </authorList>
    </citation>
    <scope>NUCLEOTIDE SEQUENCE</scope>
    <source>
        <strain evidence="4">JCM 13919</strain>
    </source>
</reference>
<evidence type="ECO:0000256" key="1">
    <source>
        <dbReference type="SAM" id="SignalP"/>
    </source>
</evidence>
<feature type="signal peptide" evidence="1">
    <location>
        <begin position="1"/>
        <end position="19"/>
    </location>
</feature>
<dbReference type="GO" id="GO:0046872">
    <property type="term" value="F:metal ion binding"/>
    <property type="evidence" value="ECO:0007669"/>
    <property type="project" value="InterPro"/>
</dbReference>
<keyword evidence="5" id="KW-1185">Reference proteome</keyword>
<dbReference type="PANTHER" id="PTHR11851">
    <property type="entry name" value="METALLOPROTEASE"/>
    <property type="match status" value="1"/>
</dbReference>
<feature type="domain" description="Peptidase M16 N-terminal" evidence="2">
    <location>
        <begin position="44"/>
        <end position="183"/>
    </location>
</feature>
<protein>
    <submittedName>
        <fullName evidence="4">Peptidase M16</fullName>
    </submittedName>
</protein>
<dbReference type="EMBL" id="BMOB01000003">
    <property type="protein sequence ID" value="GGI83019.1"/>
    <property type="molecule type" value="Genomic_DNA"/>
</dbReference>
<dbReference type="Pfam" id="PF05193">
    <property type="entry name" value="Peptidase_M16_C"/>
    <property type="match status" value="1"/>
</dbReference>